<dbReference type="AlphaFoldDB" id="A0A4V5ZY58"/>
<evidence type="ECO:0000313" key="2">
    <source>
        <dbReference type="Proteomes" id="UP000298663"/>
    </source>
</evidence>
<reference evidence="1 2" key="2">
    <citation type="journal article" date="2019" name="G3 (Bethesda)">
        <title>Hybrid Assembly of the Genome of the Entomopathogenic Nematode Steinernema carpocapsae Identifies the X-Chromosome.</title>
        <authorList>
            <person name="Serra L."/>
            <person name="Macchietto M."/>
            <person name="Macias-Munoz A."/>
            <person name="McGill C.J."/>
            <person name="Rodriguez I.M."/>
            <person name="Rodriguez B."/>
            <person name="Murad R."/>
            <person name="Mortazavi A."/>
        </authorList>
    </citation>
    <scope>NUCLEOTIDE SEQUENCE [LARGE SCALE GENOMIC DNA]</scope>
    <source>
        <strain evidence="1 2">ALL</strain>
    </source>
</reference>
<organism evidence="1 2">
    <name type="scientific">Steinernema carpocapsae</name>
    <name type="common">Entomopathogenic nematode</name>
    <dbReference type="NCBI Taxonomy" id="34508"/>
    <lineage>
        <taxon>Eukaryota</taxon>
        <taxon>Metazoa</taxon>
        <taxon>Ecdysozoa</taxon>
        <taxon>Nematoda</taxon>
        <taxon>Chromadorea</taxon>
        <taxon>Rhabditida</taxon>
        <taxon>Tylenchina</taxon>
        <taxon>Panagrolaimomorpha</taxon>
        <taxon>Strongyloidoidea</taxon>
        <taxon>Steinernematidae</taxon>
        <taxon>Steinernema</taxon>
    </lineage>
</organism>
<comment type="caution">
    <text evidence="1">The sequence shown here is derived from an EMBL/GenBank/DDBJ whole genome shotgun (WGS) entry which is preliminary data.</text>
</comment>
<dbReference type="Proteomes" id="UP000298663">
    <property type="component" value="Unassembled WGS sequence"/>
</dbReference>
<reference evidence="1 2" key="1">
    <citation type="journal article" date="2015" name="Genome Biol.">
        <title>Comparative genomics of Steinernema reveals deeply conserved gene regulatory networks.</title>
        <authorList>
            <person name="Dillman A.R."/>
            <person name="Macchietto M."/>
            <person name="Porter C.F."/>
            <person name="Rogers A."/>
            <person name="Williams B."/>
            <person name="Antoshechkin I."/>
            <person name="Lee M.M."/>
            <person name="Goodwin Z."/>
            <person name="Lu X."/>
            <person name="Lewis E.E."/>
            <person name="Goodrich-Blair H."/>
            <person name="Stock S.P."/>
            <person name="Adams B.J."/>
            <person name="Sternberg P.W."/>
            <person name="Mortazavi A."/>
        </authorList>
    </citation>
    <scope>NUCLEOTIDE SEQUENCE [LARGE SCALE GENOMIC DNA]</scope>
    <source>
        <strain evidence="1 2">ALL</strain>
    </source>
</reference>
<gene>
    <name evidence="1" type="ORF">L596_026403</name>
</gene>
<dbReference type="EMBL" id="AZBU02000010">
    <property type="protein sequence ID" value="TKR62445.1"/>
    <property type="molecule type" value="Genomic_DNA"/>
</dbReference>
<evidence type="ECO:0000313" key="1">
    <source>
        <dbReference type="EMBL" id="TKR62445.1"/>
    </source>
</evidence>
<accession>A0A4V5ZY58</accession>
<proteinExistence type="predicted"/>
<keyword evidence="2" id="KW-1185">Reference proteome</keyword>
<name>A0A4V5ZY58_STECR</name>
<sequence length="91" mass="10438">MMATAYDDAVTLEAIPGAWQLVNKNANPKIFTYSSKANDSDCLEQTFWVLVLKFWDYDPYGNAGLDYVINVEFSEMANVDFCFAWWNLTMS</sequence>
<protein>
    <submittedName>
        <fullName evidence="1">Uncharacterized protein</fullName>
    </submittedName>
</protein>